<dbReference type="AlphaFoldDB" id="A0A7J0DBU8"/>
<gene>
    <name evidence="1" type="ORF">Acr_00g0014920</name>
</gene>
<protein>
    <submittedName>
        <fullName evidence="1">Uncharacterized protein</fullName>
    </submittedName>
</protein>
<evidence type="ECO:0000313" key="1">
    <source>
        <dbReference type="EMBL" id="GFS30947.1"/>
    </source>
</evidence>
<dbReference type="Proteomes" id="UP000585474">
    <property type="component" value="Unassembled WGS sequence"/>
</dbReference>
<accession>A0A7J0DBU8</accession>
<name>A0A7J0DBU8_9ERIC</name>
<dbReference type="EMBL" id="BJWL01000133">
    <property type="protein sequence ID" value="GFS30947.1"/>
    <property type="molecule type" value="Genomic_DNA"/>
</dbReference>
<reference evidence="2" key="1">
    <citation type="submission" date="2019-07" db="EMBL/GenBank/DDBJ databases">
        <title>De Novo Assembly of kiwifruit Actinidia rufa.</title>
        <authorList>
            <person name="Sugita-Konishi S."/>
            <person name="Sato K."/>
            <person name="Mori E."/>
            <person name="Abe Y."/>
            <person name="Kisaki G."/>
            <person name="Hamano K."/>
            <person name="Suezawa K."/>
            <person name="Otani M."/>
            <person name="Fukuda T."/>
            <person name="Manabe T."/>
            <person name="Gomi K."/>
            <person name="Tabuchi M."/>
            <person name="Akimitsu K."/>
            <person name="Kataoka I."/>
        </authorList>
    </citation>
    <scope>NUCLEOTIDE SEQUENCE [LARGE SCALE GENOMIC DNA]</scope>
    <source>
        <strain evidence="2">cv. Fuchu</strain>
    </source>
</reference>
<organism evidence="1 2">
    <name type="scientific">Actinidia rufa</name>
    <dbReference type="NCBI Taxonomy" id="165716"/>
    <lineage>
        <taxon>Eukaryota</taxon>
        <taxon>Viridiplantae</taxon>
        <taxon>Streptophyta</taxon>
        <taxon>Embryophyta</taxon>
        <taxon>Tracheophyta</taxon>
        <taxon>Spermatophyta</taxon>
        <taxon>Magnoliopsida</taxon>
        <taxon>eudicotyledons</taxon>
        <taxon>Gunneridae</taxon>
        <taxon>Pentapetalae</taxon>
        <taxon>asterids</taxon>
        <taxon>Ericales</taxon>
        <taxon>Actinidiaceae</taxon>
        <taxon>Actinidia</taxon>
    </lineage>
</organism>
<comment type="caution">
    <text evidence="1">The sequence shown here is derived from an EMBL/GenBank/DDBJ whole genome shotgun (WGS) entry which is preliminary data.</text>
</comment>
<keyword evidence="2" id="KW-1185">Reference proteome</keyword>
<proteinExistence type="predicted"/>
<evidence type="ECO:0000313" key="2">
    <source>
        <dbReference type="Proteomes" id="UP000585474"/>
    </source>
</evidence>
<sequence>MILEFCPQSLSTAKMGLRQWEGLMVIPWKIVNRLSMVELDFYLPRSHLMDICLMIESLIDHNGYLLDDYCIQYLEATIIEGLPNRAQMSLMAG</sequence>